<proteinExistence type="predicted"/>
<dbReference type="AlphaFoldDB" id="A0A6N2TMJ8"/>
<evidence type="ECO:0000256" key="1">
    <source>
        <dbReference type="ARBA" id="ARBA00023125"/>
    </source>
</evidence>
<name>A0A6N2TMJ8_9FIRM</name>
<dbReference type="InterPro" id="IPR001387">
    <property type="entry name" value="Cro/C1-type_HTH"/>
</dbReference>
<feature type="domain" description="HTH cro/C1-type" evidence="2">
    <location>
        <begin position="6"/>
        <end position="60"/>
    </location>
</feature>
<dbReference type="PROSITE" id="PS50943">
    <property type="entry name" value="HTH_CROC1"/>
    <property type="match status" value="1"/>
</dbReference>
<organism evidence="3">
    <name type="scientific">uncultured Anaerotruncus sp</name>
    <dbReference type="NCBI Taxonomy" id="905011"/>
    <lineage>
        <taxon>Bacteria</taxon>
        <taxon>Bacillati</taxon>
        <taxon>Bacillota</taxon>
        <taxon>Clostridia</taxon>
        <taxon>Eubacteriales</taxon>
        <taxon>Oscillospiraceae</taxon>
        <taxon>Anaerotruncus</taxon>
        <taxon>environmental samples</taxon>
    </lineage>
</organism>
<dbReference type="EMBL" id="CACRSL010000003">
    <property type="protein sequence ID" value="VYT06815.1"/>
    <property type="molecule type" value="Genomic_DNA"/>
</dbReference>
<dbReference type="GO" id="GO:0003677">
    <property type="term" value="F:DNA binding"/>
    <property type="evidence" value="ECO:0007669"/>
    <property type="project" value="UniProtKB-KW"/>
</dbReference>
<dbReference type="InterPro" id="IPR010982">
    <property type="entry name" value="Lambda_DNA-bd_dom_sf"/>
</dbReference>
<dbReference type="CDD" id="cd00093">
    <property type="entry name" value="HTH_XRE"/>
    <property type="match status" value="1"/>
</dbReference>
<reference evidence="3" key="1">
    <citation type="submission" date="2019-11" db="EMBL/GenBank/DDBJ databases">
        <authorList>
            <person name="Feng L."/>
        </authorList>
    </citation>
    <scope>NUCLEOTIDE SEQUENCE</scope>
    <source>
        <strain evidence="3">AundefinedLFYP135</strain>
    </source>
</reference>
<dbReference type="SMART" id="SM00530">
    <property type="entry name" value="HTH_XRE"/>
    <property type="match status" value="1"/>
</dbReference>
<keyword evidence="1" id="KW-0238">DNA-binding</keyword>
<sequence>MFDTRLKELRTGAGLTQAQLAKQLGVTQSTIGNWESGCRVPRTETARKVAAFFGVSTDYLLGEDSPVSFGPDGESMPDIYFRLAQGAKALDLTQHDVDLLLGIAREIKDKEKKFKERNERP</sequence>
<dbReference type="Pfam" id="PF01381">
    <property type="entry name" value="HTH_3"/>
    <property type="match status" value="1"/>
</dbReference>
<dbReference type="PANTHER" id="PTHR46558:SF11">
    <property type="entry name" value="HTH-TYPE TRANSCRIPTIONAL REGULATOR XRE"/>
    <property type="match status" value="1"/>
</dbReference>
<dbReference type="SUPFAM" id="SSF47413">
    <property type="entry name" value="lambda repressor-like DNA-binding domains"/>
    <property type="match status" value="1"/>
</dbReference>
<protein>
    <submittedName>
        <fullName evidence="3">HTH-type transcriptional regulator ImmR</fullName>
    </submittedName>
</protein>
<evidence type="ECO:0000313" key="3">
    <source>
        <dbReference type="EMBL" id="VYT06815.1"/>
    </source>
</evidence>
<dbReference type="PANTHER" id="PTHR46558">
    <property type="entry name" value="TRACRIPTIONAL REGULATORY PROTEIN-RELATED-RELATED"/>
    <property type="match status" value="1"/>
</dbReference>
<gene>
    <name evidence="3" type="primary">immR_1</name>
    <name evidence="3" type="ORF">AULFYP135_01510</name>
</gene>
<dbReference type="Gene3D" id="1.10.260.40">
    <property type="entry name" value="lambda repressor-like DNA-binding domains"/>
    <property type="match status" value="1"/>
</dbReference>
<evidence type="ECO:0000259" key="2">
    <source>
        <dbReference type="PROSITE" id="PS50943"/>
    </source>
</evidence>
<accession>A0A6N2TMJ8</accession>